<dbReference type="EMBL" id="JAGKSQ010000003">
    <property type="protein sequence ID" value="MBP3951158.1"/>
    <property type="molecule type" value="Genomic_DNA"/>
</dbReference>
<dbReference type="AlphaFoldDB" id="A0A940WSV8"/>
<dbReference type="RefSeq" id="WP_210596855.1">
    <property type="nucleotide sequence ID" value="NZ_JAGKSQ010000003.1"/>
</dbReference>
<reference evidence="1" key="1">
    <citation type="submission" date="2021-03" db="EMBL/GenBank/DDBJ databases">
        <title>Bacillus suaedae sp. nov., isolated from Suaeda aralocaspica.</title>
        <authorList>
            <person name="Lei R.F.R."/>
        </authorList>
    </citation>
    <scope>NUCLEOTIDE SEQUENCE</scope>
    <source>
        <strain evidence="1">YZJH907-2</strain>
    </source>
</reference>
<dbReference type="Proteomes" id="UP000678228">
    <property type="component" value="Unassembled WGS sequence"/>
</dbReference>
<evidence type="ECO:0000313" key="2">
    <source>
        <dbReference type="Proteomes" id="UP000678228"/>
    </source>
</evidence>
<keyword evidence="2" id="KW-1185">Reference proteome</keyword>
<accession>A0A940WSV8</accession>
<evidence type="ECO:0000313" key="1">
    <source>
        <dbReference type="EMBL" id="MBP3951158.1"/>
    </source>
</evidence>
<sequence>MNITDLHLFSAYYAKVIEIAFNLQEFDCSKDEAVQQLLELAHDLSPYPIQP</sequence>
<gene>
    <name evidence="1" type="ORF">J7W16_08415</name>
</gene>
<protein>
    <submittedName>
        <fullName evidence="1">Uncharacterized protein</fullName>
    </submittedName>
</protein>
<comment type="caution">
    <text evidence="1">The sequence shown here is derived from an EMBL/GenBank/DDBJ whole genome shotgun (WGS) entry which is preliminary data.</text>
</comment>
<organism evidence="1 2">
    <name type="scientific">Halalkalibacter suaedae</name>
    <dbReference type="NCBI Taxonomy" id="2822140"/>
    <lineage>
        <taxon>Bacteria</taxon>
        <taxon>Bacillati</taxon>
        <taxon>Bacillota</taxon>
        <taxon>Bacilli</taxon>
        <taxon>Bacillales</taxon>
        <taxon>Bacillaceae</taxon>
        <taxon>Halalkalibacter</taxon>
    </lineage>
</organism>
<proteinExistence type="predicted"/>
<name>A0A940WSV8_9BACI</name>